<dbReference type="EMBL" id="FWEY01000001">
    <property type="protein sequence ID" value="SLM50859.1"/>
    <property type="molecule type" value="Genomic_DNA"/>
</dbReference>
<evidence type="ECO:0000313" key="2">
    <source>
        <dbReference type="Proteomes" id="UP000195985"/>
    </source>
</evidence>
<dbReference type="OrthoDB" id="9885568at2"/>
<dbReference type="Proteomes" id="UP000195985">
    <property type="component" value="Unassembled WGS sequence"/>
</dbReference>
<keyword evidence="2" id="KW-1185">Reference proteome</keyword>
<proteinExistence type="predicted"/>
<accession>A0A1W1IDB3</accession>
<name>A0A1W1IDB3_9LACT</name>
<dbReference type="AlphaFoldDB" id="A0A1W1IDB3"/>
<dbReference type="RefSeq" id="WP_086941730.1">
    <property type="nucleotide sequence ID" value="NZ_FONM01000003.1"/>
</dbReference>
<reference evidence="2" key="1">
    <citation type="submission" date="2016-04" db="EMBL/GenBank/DDBJ databases">
        <authorList>
            <person name="Strepis N."/>
        </authorList>
    </citation>
    <scope>NUCLEOTIDE SEQUENCE [LARGE SCALE GENOMIC DNA]</scope>
</reference>
<organism evidence="1 2">
    <name type="scientific">Trichococcus pasteurii</name>
    <dbReference type="NCBI Taxonomy" id="43064"/>
    <lineage>
        <taxon>Bacteria</taxon>
        <taxon>Bacillati</taxon>
        <taxon>Bacillota</taxon>
        <taxon>Bacilli</taxon>
        <taxon>Lactobacillales</taxon>
        <taxon>Carnobacteriaceae</taxon>
        <taxon>Trichococcus</taxon>
    </lineage>
</organism>
<protein>
    <submittedName>
        <fullName evidence="1">Uncharacterized protein</fullName>
    </submittedName>
</protein>
<sequence length="144" mass="16648">MLKLKKYYLAHEGTGEPVLVGYKVKNLEELEELGYRVSRSAEEDFLKTRRRGLVYISRGQYDAAEPEAALYNNKGMQIAVAYRIKPDLSDTRYIKDCYSIELDGYQVKALQAYLEETWEERSAPDQLPLETQISLAVYNLIENI</sequence>
<evidence type="ECO:0000313" key="1">
    <source>
        <dbReference type="EMBL" id="SLM50859.1"/>
    </source>
</evidence>
<gene>
    <name evidence="1" type="ORF">TPAS_531</name>
</gene>
<dbReference type="STRING" id="43064.SAMN04488086_10350"/>